<comment type="subcellular location">
    <subcellularLocation>
        <location evidence="7 8">Cytoplasm</location>
    </subcellularLocation>
</comment>
<dbReference type="PANTHER" id="PTHR23135">
    <property type="entry name" value="MUR LIGASE FAMILY MEMBER"/>
    <property type="match status" value="1"/>
</dbReference>
<sequence length="505" mass="53190">MLLDALRDAGLLVSSATELPPVVVDVTDDSRRVTPGSAFLAVKGAAQDGHAWLGAAKASGAALALVEDAAAAAAAEIPAIVVRDGRRAAAVAAAAFHGWPARELTLVGVTGTNGKTTTVGVLRHLLDSPERPAASIGTLGVLLGSEGVTMPGGSGLTTPGPVELQRLLRELVDRGVRTVTMEVSSHSLDQRRVDGLSFAAAVFTNLTRDHLDYHGTMEEYRAAKLRLVGLLARDGVALFNADDPSWRGVTNAPTSRTFGTESGADISARDVTFTSDGSRFLLVSPHGAQSVSLPLIGDFNIANALGAAAVALALGMPIADVAQRLSLAPQVPGRLERLHTSPTVLRDYAHTPDALDRALRAVRPFTRQSDGSASRLIVLFGCGGDRDRGKRPEMGRIAEDLADIAIVTSDNPRTEDPDRILDDIEAGMTRRDHVRIVDRRDAIAHALRAATAHDVVVLAGKGHETYQIRGTTSYPFDEREIVTELMAELTAGTPPVLPNSPPHSA</sequence>
<evidence type="ECO:0000256" key="2">
    <source>
        <dbReference type="ARBA" id="ARBA00022618"/>
    </source>
</evidence>
<feature type="binding site" evidence="7">
    <location>
        <position position="460"/>
    </location>
    <ligand>
        <name>meso-2,6-diaminopimelate</name>
        <dbReference type="ChEBI" id="CHEBI:57791"/>
    </ligand>
</feature>
<dbReference type="EC" id="6.3.2.13" evidence="7"/>
<feature type="domain" description="Mur ligase N-terminal catalytic" evidence="9">
    <location>
        <begin position="27"/>
        <end position="96"/>
    </location>
</feature>
<feature type="binding site" evidence="7">
    <location>
        <position position="190"/>
    </location>
    <ligand>
        <name>UDP-N-acetyl-alpha-D-muramoyl-L-alanyl-D-glutamate</name>
        <dbReference type="ChEBI" id="CHEBI:83900"/>
    </ligand>
</feature>
<dbReference type="Gene3D" id="3.90.190.20">
    <property type="entry name" value="Mur ligase, C-terminal domain"/>
    <property type="match status" value="1"/>
</dbReference>
<evidence type="ECO:0000256" key="1">
    <source>
        <dbReference type="ARBA" id="ARBA00005898"/>
    </source>
</evidence>
<gene>
    <name evidence="7" type="primary">murE</name>
    <name evidence="12" type="ORF">HKW67_07200</name>
</gene>
<dbReference type="GO" id="GO:0005524">
    <property type="term" value="F:ATP binding"/>
    <property type="evidence" value="ECO:0007669"/>
    <property type="project" value="UniProtKB-UniRule"/>
</dbReference>
<evidence type="ECO:0000256" key="5">
    <source>
        <dbReference type="ARBA" id="ARBA00023306"/>
    </source>
</evidence>
<comment type="function">
    <text evidence="7">Catalyzes the addition of meso-diaminopimelic acid to the nucleotide precursor UDP-N-acetylmuramoyl-L-alanyl-D-glutamate (UMAG) in the biosynthesis of bacterial cell-wall peptidoglycan.</text>
</comment>
<dbReference type="NCBIfam" id="NF001126">
    <property type="entry name" value="PRK00139.1-4"/>
    <property type="match status" value="1"/>
</dbReference>
<protein>
    <recommendedName>
        <fullName evidence="7">UDP-N-acetylmuramoyl-L-alanyl-D-glutamate--2,6-diaminopimelate ligase</fullName>
        <ecNumber evidence="7">6.3.2.13</ecNumber>
    </recommendedName>
    <alternativeName>
        <fullName evidence="7">Meso-A2pm-adding enzyme</fullName>
    </alternativeName>
    <alternativeName>
        <fullName evidence="7">Meso-diaminopimelate-adding enzyme</fullName>
    </alternativeName>
    <alternativeName>
        <fullName evidence="7">UDP-MurNAc-L-Ala-D-Glu:meso-diaminopimelate ligase</fullName>
    </alternativeName>
    <alternativeName>
        <fullName evidence="7">UDP-MurNAc-tripeptide synthetase</fullName>
    </alternativeName>
    <alternativeName>
        <fullName evidence="7">UDP-N-acetylmuramyl-tripeptide synthetase</fullName>
    </alternativeName>
</protein>
<feature type="binding site" evidence="7">
    <location>
        <begin position="111"/>
        <end position="117"/>
    </location>
    <ligand>
        <name>ATP</name>
        <dbReference type="ChEBI" id="CHEBI:30616"/>
    </ligand>
</feature>
<dbReference type="InterPro" id="IPR004101">
    <property type="entry name" value="Mur_ligase_C"/>
</dbReference>
<dbReference type="KEGG" id="ggr:HKW67_07200"/>
<feature type="binding site" evidence="7">
    <location>
        <position position="386"/>
    </location>
    <ligand>
        <name>meso-2,6-diaminopimelate</name>
        <dbReference type="ChEBI" id="CHEBI:57791"/>
    </ligand>
</feature>
<keyword evidence="7" id="KW-0067">ATP-binding</keyword>
<accession>A0A6M4IX31</accession>
<keyword evidence="7" id="KW-0460">Magnesium</keyword>
<dbReference type="Gene3D" id="3.40.1390.10">
    <property type="entry name" value="MurE/MurF, N-terminal domain"/>
    <property type="match status" value="1"/>
</dbReference>
<evidence type="ECO:0000256" key="4">
    <source>
        <dbReference type="ARBA" id="ARBA00022984"/>
    </source>
</evidence>
<feature type="binding site" evidence="7">
    <location>
        <position position="30"/>
    </location>
    <ligand>
        <name>UDP-N-acetyl-alpha-D-muramoyl-L-alanyl-D-glutamate</name>
        <dbReference type="ChEBI" id="CHEBI:83900"/>
    </ligand>
</feature>
<dbReference type="Pfam" id="PF08245">
    <property type="entry name" value="Mur_ligase_M"/>
    <property type="match status" value="1"/>
</dbReference>
<evidence type="ECO:0000313" key="13">
    <source>
        <dbReference type="Proteomes" id="UP000500938"/>
    </source>
</evidence>
<proteinExistence type="inferred from homology"/>
<feature type="domain" description="Mur ligase central" evidence="11">
    <location>
        <begin position="109"/>
        <end position="311"/>
    </location>
</feature>
<comment type="cofactor">
    <cofactor evidence="7">
        <name>Mg(2+)</name>
        <dbReference type="ChEBI" id="CHEBI:18420"/>
    </cofactor>
</comment>
<evidence type="ECO:0000259" key="11">
    <source>
        <dbReference type="Pfam" id="PF08245"/>
    </source>
</evidence>
<keyword evidence="3 7" id="KW-0133">Cell shape</keyword>
<keyword evidence="6 7" id="KW-0961">Cell wall biogenesis/degradation</keyword>
<dbReference type="NCBIfam" id="TIGR01085">
    <property type="entry name" value="murE"/>
    <property type="match status" value="1"/>
</dbReference>
<evidence type="ECO:0000259" key="9">
    <source>
        <dbReference type="Pfam" id="PF01225"/>
    </source>
</evidence>
<dbReference type="Pfam" id="PF01225">
    <property type="entry name" value="Mur_ligase"/>
    <property type="match status" value="1"/>
</dbReference>
<feature type="binding site" evidence="7">
    <location>
        <begin position="157"/>
        <end position="158"/>
    </location>
    <ligand>
        <name>UDP-N-acetyl-alpha-D-muramoyl-L-alanyl-D-glutamate</name>
        <dbReference type="ChEBI" id="CHEBI:83900"/>
    </ligand>
</feature>
<evidence type="ECO:0000256" key="6">
    <source>
        <dbReference type="ARBA" id="ARBA00023316"/>
    </source>
</evidence>
<dbReference type="InterPro" id="IPR036615">
    <property type="entry name" value="Mur_ligase_C_dom_sf"/>
</dbReference>
<feature type="short sequence motif" description="Meso-diaminopimelate recognition motif" evidence="7">
    <location>
        <begin position="410"/>
        <end position="413"/>
    </location>
</feature>
<keyword evidence="7 12" id="KW-0436">Ligase</keyword>
<dbReference type="GO" id="GO:0009252">
    <property type="term" value="P:peptidoglycan biosynthetic process"/>
    <property type="evidence" value="ECO:0007669"/>
    <property type="project" value="UniProtKB-UniRule"/>
</dbReference>
<dbReference type="SUPFAM" id="SSF63418">
    <property type="entry name" value="MurE/MurF N-terminal domain"/>
    <property type="match status" value="1"/>
</dbReference>
<dbReference type="GO" id="GO:0000287">
    <property type="term" value="F:magnesium ion binding"/>
    <property type="evidence" value="ECO:0007669"/>
    <property type="project" value="UniProtKB-UniRule"/>
</dbReference>
<dbReference type="UniPathway" id="UPA00219"/>
<keyword evidence="7" id="KW-0963">Cytoplasm</keyword>
<dbReference type="GO" id="GO:0071555">
    <property type="term" value="P:cell wall organization"/>
    <property type="evidence" value="ECO:0007669"/>
    <property type="project" value="UniProtKB-KW"/>
</dbReference>
<evidence type="ECO:0000256" key="7">
    <source>
        <dbReference type="HAMAP-Rule" id="MF_00208"/>
    </source>
</evidence>
<dbReference type="GO" id="GO:0008765">
    <property type="term" value="F:UDP-N-acetylmuramoylalanyl-D-glutamate-2,6-diaminopimelate ligase activity"/>
    <property type="evidence" value="ECO:0007669"/>
    <property type="project" value="UniProtKB-UniRule"/>
</dbReference>
<comment type="pathway">
    <text evidence="7 8">Cell wall biogenesis; peptidoglycan biosynthesis.</text>
</comment>
<comment type="similarity">
    <text evidence="1 7">Belongs to the MurCDEF family. MurE subfamily.</text>
</comment>
<dbReference type="AlphaFoldDB" id="A0A6M4IX31"/>
<dbReference type="Proteomes" id="UP000500938">
    <property type="component" value="Chromosome"/>
</dbReference>
<feature type="domain" description="Mur ligase C-terminal" evidence="10">
    <location>
        <begin position="333"/>
        <end position="462"/>
    </location>
</feature>
<dbReference type="GO" id="GO:0008360">
    <property type="term" value="P:regulation of cell shape"/>
    <property type="evidence" value="ECO:0007669"/>
    <property type="project" value="UniProtKB-KW"/>
</dbReference>
<keyword evidence="2 7" id="KW-0132">Cell division</keyword>
<keyword evidence="7" id="KW-0547">Nucleotide-binding</keyword>
<keyword evidence="4 7" id="KW-0573">Peptidoglycan synthesis</keyword>
<dbReference type="HAMAP" id="MF_00208">
    <property type="entry name" value="MurE"/>
    <property type="match status" value="1"/>
</dbReference>
<keyword evidence="5 7" id="KW-0131">Cell cycle</keyword>
<dbReference type="Gene3D" id="3.40.1190.10">
    <property type="entry name" value="Mur-like, catalytic domain"/>
    <property type="match status" value="1"/>
</dbReference>
<dbReference type="InterPro" id="IPR036565">
    <property type="entry name" value="Mur-like_cat_sf"/>
</dbReference>
<dbReference type="GO" id="GO:0005737">
    <property type="term" value="C:cytoplasm"/>
    <property type="evidence" value="ECO:0007669"/>
    <property type="project" value="UniProtKB-SubCell"/>
</dbReference>
<dbReference type="Pfam" id="PF02875">
    <property type="entry name" value="Mur_ligase_C"/>
    <property type="match status" value="1"/>
</dbReference>
<dbReference type="EMBL" id="CP053085">
    <property type="protein sequence ID" value="QJR38146.1"/>
    <property type="molecule type" value="Genomic_DNA"/>
</dbReference>
<feature type="modified residue" description="N6-carboxylysine" evidence="7">
    <location>
        <position position="224"/>
    </location>
</feature>
<dbReference type="PANTHER" id="PTHR23135:SF4">
    <property type="entry name" value="UDP-N-ACETYLMURAMOYL-L-ALANYL-D-GLUTAMATE--2,6-DIAMINOPIMELATE LIGASE MURE HOMOLOG, CHLOROPLASTIC"/>
    <property type="match status" value="1"/>
</dbReference>
<evidence type="ECO:0000256" key="8">
    <source>
        <dbReference type="RuleBase" id="RU004135"/>
    </source>
</evidence>
<comment type="catalytic activity">
    <reaction evidence="7">
        <text>UDP-N-acetyl-alpha-D-muramoyl-L-alanyl-D-glutamate + meso-2,6-diaminopimelate + ATP = UDP-N-acetyl-alpha-D-muramoyl-L-alanyl-gamma-D-glutamyl-meso-2,6-diaminopimelate + ADP + phosphate + H(+)</text>
        <dbReference type="Rhea" id="RHEA:23676"/>
        <dbReference type="ChEBI" id="CHEBI:15378"/>
        <dbReference type="ChEBI" id="CHEBI:30616"/>
        <dbReference type="ChEBI" id="CHEBI:43474"/>
        <dbReference type="ChEBI" id="CHEBI:57791"/>
        <dbReference type="ChEBI" id="CHEBI:83900"/>
        <dbReference type="ChEBI" id="CHEBI:83905"/>
        <dbReference type="ChEBI" id="CHEBI:456216"/>
        <dbReference type="EC" id="6.3.2.13"/>
    </reaction>
</comment>
<evidence type="ECO:0000259" key="10">
    <source>
        <dbReference type="Pfam" id="PF02875"/>
    </source>
</evidence>
<evidence type="ECO:0000313" key="12">
    <source>
        <dbReference type="EMBL" id="QJR38146.1"/>
    </source>
</evidence>
<feature type="binding site" evidence="7">
    <location>
        <begin position="410"/>
        <end position="413"/>
    </location>
    <ligand>
        <name>meso-2,6-diaminopimelate</name>
        <dbReference type="ChEBI" id="CHEBI:57791"/>
    </ligand>
</feature>
<dbReference type="InterPro" id="IPR005761">
    <property type="entry name" value="UDP-N-AcMur-Glu-dNH2Pim_ligase"/>
</dbReference>
<name>A0A6M4IX31_9BACT</name>
<feature type="binding site" evidence="7">
    <location>
        <position position="192"/>
    </location>
    <ligand>
        <name>UDP-N-acetyl-alpha-D-muramoyl-L-alanyl-D-glutamate</name>
        <dbReference type="ChEBI" id="CHEBI:83900"/>
    </ligand>
</feature>
<dbReference type="SUPFAM" id="SSF53244">
    <property type="entry name" value="MurD-like peptide ligases, peptide-binding domain"/>
    <property type="match status" value="1"/>
</dbReference>
<feature type="binding site" evidence="7">
    <location>
        <position position="464"/>
    </location>
    <ligand>
        <name>meso-2,6-diaminopimelate</name>
        <dbReference type="ChEBI" id="CHEBI:57791"/>
    </ligand>
</feature>
<comment type="PTM">
    <text evidence="7">Carboxylation is probably crucial for Mg(2+) binding and, consequently, for the gamma-phosphate positioning of ATP.</text>
</comment>
<dbReference type="InterPro" id="IPR000713">
    <property type="entry name" value="Mur_ligase_N"/>
</dbReference>
<dbReference type="InterPro" id="IPR035911">
    <property type="entry name" value="MurE/MurF_N"/>
</dbReference>
<dbReference type="InterPro" id="IPR013221">
    <property type="entry name" value="Mur_ligase_cen"/>
</dbReference>
<organism evidence="12 13">
    <name type="scientific">Gemmatimonas groenlandica</name>
    <dbReference type="NCBI Taxonomy" id="2732249"/>
    <lineage>
        <taxon>Bacteria</taxon>
        <taxon>Pseudomonadati</taxon>
        <taxon>Gemmatimonadota</taxon>
        <taxon>Gemmatimonadia</taxon>
        <taxon>Gemmatimonadales</taxon>
        <taxon>Gemmatimonadaceae</taxon>
        <taxon>Gemmatimonas</taxon>
    </lineage>
</organism>
<dbReference type="GO" id="GO:0051301">
    <property type="term" value="P:cell division"/>
    <property type="evidence" value="ECO:0007669"/>
    <property type="project" value="UniProtKB-KW"/>
</dbReference>
<feature type="binding site" evidence="7">
    <location>
        <position position="184"/>
    </location>
    <ligand>
        <name>UDP-N-acetyl-alpha-D-muramoyl-L-alanyl-D-glutamate</name>
        <dbReference type="ChEBI" id="CHEBI:83900"/>
    </ligand>
</feature>
<dbReference type="SUPFAM" id="SSF53623">
    <property type="entry name" value="MurD-like peptide ligases, catalytic domain"/>
    <property type="match status" value="1"/>
</dbReference>
<reference evidence="12 13" key="1">
    <citation type="submission" date="2020-05" db="EMBL/GenBank/DDBJ databases">
        <title>Complete genome sequence of Gemmatimonas greenlandica TET16.</title>
        <authorList>
            <person name="Zeng Y."/>
        </authorList>
    </citation>
    <scope>NUCLEOTIDE SEQUENCE [LARGE SCALE GENOMIC DNA]</scope>
    <source>
        <strain evidence="12 13">TET16</strain>
    </source>
</reference>
<keyword evidence="13" id="KW-1185">Reference proteome</keyword>
<comment type="caution">
    <text evidence="7">Lacks conserved residue(s) required for the propagation of feature annotation.</text>
</comment>
<evidence type="ECO:0000256" key="3">
    <source>
        <dbReference type="ARBA" id="ARBA00022960"/>
    </source>
</evidence>